<accession>W9HED7</accession>
<dbReference type="Proteomes" id="UP000030753">
    <property type="component" value="Unassembled WGS sequence"/>
</dbReference>
<dbReference type="Pfam" id="PF00724">
    <property type="entry name" value="Oxidored_FMN"/>
    <property type="match status" value="1"/>
</dbReference>
<dbReference type="CDD" id="cd02933">
    <property type="entry name" value="OYE_like_FMN"/>
    <property type="match status" value="1"/>
</dbReference>
<evidence type="ECO:0000256" key="1">
    <source>
        <dbReference type="ARBA" id="ARBA00022630"/>
    </source>
</evidence>
<feature type="domain" description="NADH:flavin oxidoreductase/NADH oxidase N-terminal" evidence="2">
    <location>
        <begin position="6"/>
        <end position="333"/>
    </location>
</feature>
<evidence type="ECO:0000313" key="4">
    <source>
        <dbReference type="Proteomes" id="UP000030753"/>
    </source>
</evidence>
<dbReference type="PANTHER" id="PTHR22893">
    <property type="entry name" value="NADH OXIDOREDUCTASE-RELATED"/>
    <property type="match status" value="1"/>
</dbReference>
<sequence length="365" mass="39701">MADSRLFQPVTVGAMQLLHRIAMAPMTRLRASDQHVPLPLMATYYSQRACVPGTLLISEATYISAEAGGYDNVPGIYTNEQSKAWTEITNAVHARGSYIYCQLWALGRAAREAVAAKEGFAVKAPSDVGLSGGAVPTALTTQEIRQLVQDFATAAKQAIEAGFDGVEIHGANGYLVDQFIQSTANQRSDEYGGSIENRSRFTLEVLKAVTEAIGSDKTALRLSPFGNALEIRMEDTIPQFSDLIRKANRLGLAYLHLVNPRASGDGDGIGQSSDSLDFAIELWDGPLLLAGALDSGSAKKLVELDYPMRDIVASFGRPFISNPDLVYKIENGLDFTPYDRNTFYLRASPQGYIDYPLCKEVDALM</sequence>
<dbReference type="PANTHER" id="PTHR22893:SF91">
    <property type="entry name" value="NADPH DEHYDROGENASE 2-RELATED"/>
    <property type="match status" value="1"/>
</dbReference>
<dbReference type="SUPFAM" id="SSF51395">
    <property type="entry name" value="FMN-linked oxidoreductases"/>
    <property type="match status" value="1"/>
</dbReference>
<dbReference type="InterPro" id="IPR013785">
    <property type="entry name" value="Aldolase_TIM"/>
</dbReference>
<dbReference type="GO" id="GO:0003959">
    <property type="term" value="F:NADPH dehydrogenase activity"/>
    <property type="evidence" value="ECO:0007669"/>
    <property type="project" value="TreeGrafter"/>
</dbReference>
<organism evidence="3 4">
    <name type="scientific">Fusarium oxysporum NRRL 32931</name>
    <dbReference type="NCBI Taxonomy" id="660029"/>
    <lineage>
        <taxon>Eukaryota</taxon>
        <taxon>Fungi</taxon>
        <taxon>Dikarya</taxon>
        <taxon>Ascomycota</taxon>
        <taxon>Pezizomycotina</taxon>
        <taxon>Sordariomycetes</taxon>
        <taxon>Hypocreomycetidae</taxon>
        <taxon>Hypocreales</taxon>
        <taxon>Nectriaceae</taxon>
        <taxon>Fusarium</taxon>
        <taxon>Fusarium oxysporum species complex</taxon>
    </lineage>
</organism>
<evidence type="ECO:0000313" key="3">
    <source>
        <dbReference type="EMBL" id="EWY79374.1"/>
    </source>
</evidence>
<gene>
    <name evidence="3" type="ORF">FOYG_17452</name>
</gene>
<keyword evidence="1" id="KW-0285">Flavoprotein</keyword>
<dbReference type="FunFam" id="3.20.20.70:FF:000138">
    <property type="entry name" value="NADPH dehydrogenase 1"/>
    <property type="match status" value="1"/>
</dbReference>
<protein>
    <recommendedName>
        <fullName evidence="2">NADH:flavin oxidoreductase/NADH oxidase N-terminal domain-containing protein</fullName>
    </recommendedName>
</protein>
<dbReference type="GO" id="GO:0010181">
    <property type="term" value="F:FMN binding"/>
    <property type="evidence" value="ECO:0007669"/>
    <property type="project" value="InterPro"/>
</dbReference>
<dbReference type="EMBL" id="JH717873">
    <property type="protein sequence ID" value="EWY79374.1"/>
    <property type="molecule type" value="Genomic_DNA"/>
</dbReference>
<dbReference type="InterPro" id="IPR001155">
    <property type="entry name" value="OxRdtase_FMN_N"/>
</dbReference>
<dbReference type="HOGENOM" id="CLU_012153_0_0_1"/>
<dbReference type="InterPro" id="IPR045247">
    <property type="entry name" value="Oye-like"/>
</dbReference>
<evidence type="ECO:0000259" key="2">
    <source>
        <dbReference type="Pfam" id="PF00724"/>
    </source>
</evidence>
<dbReference type="Gene3D" id="3.20.20.70">
    <property type="entry name" value="Aldolase class I"/>
    <property type="match status" value="1"/>
</dbReference>
<dbReference type="OrthoDB" id="276546at2759"/>
<dbReference type="AlphaFoldDB" id="W9HED7"/>
<proteinExistence type="predicted"/>
<name>W9HED7_FUSOX</name>
<reference evidence="3 4" key="1">
    <citation type="submission" date="2011-06" db="EMBL/GenBank/DDBJ databases">
        <title>The Genome Sequence of Fusarium oxysporum FOSC 3-a.</title>
        <authorList>
            <consortium name="The Broad Institute Genome Sequencing Platform"/>
            <person name="Ma L.-J."/>
            <person name="Gale L.R."/>
            <person name="Schwartz D.C."/>
            <person name="Zhou S."/>
            <person name="Corby-Kistler H."/>
            <person name="Young S.K."/>
            <person name="Zeng Q."/>
            <person name="Gargeya S."/>
            <person name="Fitzgerald M."/>
            <person name="Haas B."/>
            <person name="Abouelleil A."/>
            <person name="Alvarado L."/>
            <person name="Arachchi H.M."/>
            <person name="Berlin A."/>
            <person name="Brown A."/>
            <person name="Chapman S.B."/>
            <person name="Chen Z."/>
            <person name="Dunbar C."/>
            <person name="Freedman E."/>
            <person name="Gearin G."/>
            <person name="Gellesch M."/>
            <person name="Goldberg J."/>
            <person name="Griggs A."/>
            <person name="Gujja S."/>
            <person name="Heiman D."/>
            <person name="Howarth C."/>
            <person name="Larson L."/>
            <person name="Lui A."/>
            <person name="MacDonald P.J.P."/>
            <person name="Mehta T."/>
            <person name="Montmayeur A."/>
            <person name="Murphy C."/>
            <person name="Neiman D."/>
            <person name="Pearson M."/>
            <person name="Priest M."/>
            <person name="Roberts A."/>
            <person name="Saif S."/>
            <person name="Shea T."/>
            <person name="Shenoy N."/>
            <person name="Sisk P."/>
            <person name="Stolte C."/>
            <person name="Sykes S."/>
            <person name="Wortman J."/>
            <person name="Nusbaum C."/>
            <person name="Birren B."/>
        </authorList>
    </citation>
    <scope>NUCLEOTIDE SEQUENCE [LARGE SCALE GENOMIC DNA]</scope>
    <source>
        <strain evidence="4">FOSC 3-a</strain>
    </source>
</reference>